<sequence length="379" mass="40489">MSVHTQCLILPSLYRDSVVLMQLSRTLESQPHIHQAAVMMGTPQNRDLLREAGLLTPEAEASGANDLLICVQADSPEAANAALQHARELCMQHQVHRDEAGETAPRTLATALRRMPDANLVCISVPGQYAYREARRALEQGLHVFLFSDHVDLDAEIELKQIASQHGLLVMGPDCGTAMIRGMPLGFANQWPSGPVGLIAASGTGLQQVSCLLAHQGVGISHAIGVGGRDLHRDLTGHSMRAALQALARDDDTRVIVLISKPPDPEVSGILAREAAGSGKPCILAFIGDDQPRPDTLGLYRVTTLEAAALAATALARGNTPSARIEPLPPHLVAAAETARQTLRSDQHLVHGLYCGGTLAAESLWLLRHAFKSVDSNLD</sequence>
<dbReference type="SUPFAM" id="SSF52210">
    <property type="entry name" value="Succinyl-CoA synthetase domains"/>
    <property type="match status" value="1"/>
</dbReference>
<dbReference type="InterPro" id="IPR016102">
    <property type="entry name" value="Succinyl-CoA_synth-like"/>
</dbReference>
<protein>
    <recommendedName>
        <fullName evidence="3">CoA-binding domain-containing protein</fullName>
    </recommendedName>
</protein>
<gene>
    <name evidence="1" type="ORF">ETSY2_35665</name>
</gene>
<dbReference type="GO" id="GO:0004776">
    <property type="term" value="F:succinate-CoA ligase (GDP-forming) activity"/>
    <property type="evidence" value="ECO:0007669"/>
    <property type="project" value="TreeGrafter"/>
</dbReference>
<evidence type="ECO:0000313" key="2">
    <source>
        <dbReference type="Proteomes" id="UP000019140"/>
    </source>
</evidence>
<evidence type="ECO:0000313" key="1">
    <source>
        <dbReference type="EMBL" id="ETX02387.1"/>
    </source>
</evidence>
<evidence type="ECO:0008006" key="3">
    <source>
        <dbReference type="Google" id="ProtNLM"/>
    </source>
</evidence>
<dbReference type="GO" id="GO:0005829">
    <property type="term" value="C:cytosol"/>
    <property type="evidence" value="ECO:0007669"/>
    <property type="project" value="TreeGrafter"/>
</dbReference>
<dbReference type="PANTHER" id="PTHR11117:SF24">
    <property type="entry name" value="PROTEIN FDRA"/>
    <property type="match status" value="1"/>
</dbReference>
<organism evidence="1 2">
    <name type="scientific">Candidatus Entotheonella gemina</name>
    <dbReference type="NCBI Taxonomy" id="1429439"/>
    <lineage>
        <taxon>Bacteria</taxon>
        <taxon>Pseudomonadati</taxon>
        <taxon>Nitrospinota/Tectimicrobiota group</taxon>
        <taxon>Candidatus Tectimicrobiota</taxon>
        <taxon>Candidatus Entotheonellia</taxon>
        <taxon>Candidatus Entotheonellales</taxon>
        <taxon>Candidatus Entotheonellaceae</taxon>
        <taxon>Candidatus Entotheonella</taxon>
    </lineage>
</organism>
<name>W4LYE8_9BACT</name>
<feature type="non-terminal residue" evidence="1">
    <location>
        <position position="379"/>
    </location>
</feature>
<dbReference type="Gene3D" id="3.40.50.720">
    <property type="entry name" value="NAD(P)-binding Rossmann-like Domain"/>
    <property type="match status" value="1"/>
</dbReference>
<proteinExistence type="predicted"/>
<dbReference type="AlphaFoldDB" id="W4LYE8"/>
<dbReference type="GO" id="GO:0006099">
    <property type="term" value="P:tricarboxylic acid cycle"/>
    <property type="evidence" value="ECO:0007669"/>
    <property type="project" value="TreeGrafter"/>
</dbReference>
<accession>W4LYE8</accession>
<comment type="caution">
    <text evidence="1">The sequence shown here is derived from an EMBL/GenBank/DDBJ whole genome shotgun (WGS) entry which is preliminary data.</text>
</comment>
<dbReference type="GO" id="GO:0004775">
    <property type="term" value="F:succinate-CoA ligase (ADP-forming) activity"/>
    <property type="evidence" value="ECO:0007669"/>
    <property type="project" value="TreeGrafter"/>
</dbReference>
<reference evidence="1 2" key="1">
    <citation type="journal article" date="2014" name="Nature">
        <title>An environmental bacterial taxon with a large and distinct metabolic repertoire.</title>
        <authorList>
            <person name="Wilson M.C."/>
            <person name="Mori T."/>
            <person name="Ruckert C."/>
            <person name="Uria A.R."/>
            <person name="Helf M.J."/>
            <person name="Takada K."/>
            <person name="Gernert C."/>
            <person name="Steffens U.A."/>
            <person name="Heycke N."/>
            <person name="Schmitt S."/>
            <person name="Rinke C."/>
            <person name="Helfrich E.J."/>
            <person name="Brachmann A.O."/>
            <person name="Gurgui C."/>
            <person name="Wakimoto T."/>
            <person name="Kracht M."/>
            <person name="Crusemann M."/>
            <person name="Hentschel U."/>
            <person name="Abe I."/>
            <person name="Matsunaga S."/>
            <person name="Kalinowski J."/>
            <person name="Takeyama H."/>
            <person name="Piel J."/>
        </authorList>
    </citation>
    <scope>NUCLEOTIDE SEQUENCE [LARGE SCALE GENOMIC DNA]</scope>
    <source>
        <strain evidence="2">TSY2</strain>
    </source>
</reference>
<dbReference type="PANTHER" id="PTHR11117">
    <property type="entry name" value="SUCCINYL-COA LIGASE SUBUNIT ALPHA"/>
    <property type="match status" value="1"/>
</dbReference>
<keyword evidence="2" id="KW-1185">Reference proteome</keyword>
<dbReference type="HOGENOM" id="CLU_026233_1_0_7"/>
<dbReference type="GO" id="GO:0009361">
    <property type="term" value="C:succinate-CoA ligase complex (ADP-forming)"/>
    <property type="evidence" value="ECO:0007669"/>
    <property type="project" value="TreeGrafter"/>
</dbReference>
<dbReference type="EMBL" id="AZHX01001535">
    <property type="protein sequence ID" value="ETX02387.1"/>
    <property type="molecule type" value="Genomic_DNA"/>
</dbReference>
<dbReference type="Proteomes" id="UP000019140">
    <property type="component" value="Unassembled WGS sequence"/>
</dbReference>